<organism evidence="1 2">
    <name type="scientific">Lutibacter maritimus</name>
    <dbReference type="NCBI Taxonomy" id="593133"/>
    <lineage>
        <taxon>Bacteria</taxon>
        <taxon>Pseudomonadati</taxon>
        <taxon>Bacteroidota</taxon>
        <taxon>Flavobacteriia</taxon>
        <taxon>Flavobacteriales</taxon>
        <taxon>Flavobacteriaceae</taxon>
        <taxon>Lutibacter</taxon>
    </lineage>
</organism>
<accession>A0A1I6R4M4</accession>
<keyword evidence="2" id="KW-1185">Reference proteome</keyword>
<name>A0A1I6R4M4_9FLAO</name>
<evidence type="ECO:0008006" key="3">
    <source>
        <dbReference type="Google" id="ProtNLM"/>
    </source>
</evidence>
<dbReference type="PROSITE" id="PS51257">
    <property type="entry name" value="PROKAR_LIPOPROTEIN"/>
    <property type="match status" value="1"/>
</dbReference>
<dbReference type="EMBL" id="FOZP01000005">
    <property type="protein sequence ID" value="SFS59643.1"/>
    <property type="molecule type" value="Genomic_DNA"/>
</dbReference>
<dbReference type="STRING" id="593133.SAMN04488006_2196"/>
<evidence type="ECO:0000313" key="2">
    <source>
        <dbReference type="Proteomes" id="UP000199312"/>
    </source>
</evidence>
<dbReference type="RefSeq" id="WP_090226170.1">
    <property type="nucleotide sequence ID" value="NZ_FOZP01000005.1"/>
</dbReference>
<sequence length="158" mass="17804">MLKQFFSVLVATILVASCSYFGDKSKSETLIAVDTIVDFNTVDAFPLFPNCEHIPSREKQQICFQLQMSQHIYASLKEHQLNAKEIVNDTVLVKLKVDNFGKISLSGIKISEKTKTLLPNFDSIVKVSLQQLPTLQPAIKRDMPVTTEFTLPIILTQF</sequence>
<reference evidence="2" key="1">
    <citation type="submission" date="2016-10" db="EMBL/GenBank/DDBJ databases">
        <authorList>
            <person name="Varghese N."/>
            <person name="Submissions S."/>
        </authorList>
    </citation>
    <scope>NUCLEOTIDE SEQUENCE [LARGE SCALE GENOMIC DNA]</scope>
    <source>
        <strain evidence="2">DSM 24450</strain>
    </source>
</reference>
<gene>
    <name evidence="1" type="ORF">SAMN04488006_2196</name>
</gene>
<dbReference type="AlphaFoldDB" id="A0A1I6R4M4"/>
<protein>
    <recommendedName>
        <fullName evidence="3">TonB protein C-terminal</fullName>
    </recommendedName>
</protein>
<dbReference type="Proteomes" id="UP000199312">
    <property type="component" value="Unassembled WGS sequence"/>
</dbReference>
<proteinExistence type="predicted"/>
<dbReference type="OrthoDB" id="1191002at2"/>
<evidence type="ECO:0000313" key="1">
    <source>
        <dbReference type="EMBL" id="SFS59643.1"/>
    </source>
</evidence>